<dbReference type="RefSeq" id="XP_036685978.1">
    <property type="nucleotide sequence ID" value="XM_036830083.1"/>
</dbReference>
<dbReference type="OrthoDB" id="10590407at2759"/>
<dbReference type="GeneID" id="118883362"/>
<accession>A0A8B8VM71</accession>
<protein>
    <submittedName>
        <fullName evidence="3">Uncharacterized protein LOC118883362</fullName>
    </submittedName>
</protein>
<organism evidence="2 3">
    <name type="scientific">Balaenoptera musculus</name>
    <name type="common">Blue whale</name>
    <dbReference type="NCBI Taxonomy" id="9771"/>
    <lineage>
        <taxon>Eukaryota</taxon>
        <taxon>Metazoa</taxon>
        <taxon>Chordata</taxon>
        <taxon>Craniata</taxon>
        <taxon>Vertebrata</taxon>
        <taxon>Euteleostomi</taxon>
        <taxon>Mammalia</taxon>
        <taxon>Eutheria</taxon>
        <taxon>Laurasiatheria</taxon>
        <taxon>Artiodactyla</taxon>
        <taxon>Whippomorpha</taxon>
        <taxon>Cetacea</taxon>
        <taxon>Mysticeti</taxon>
        <taxon>Balaenopteridae</taxon>
        <taxon>Balaenoptera</taxon>
    </lineage>
</organism>
<feature type="region of interest" description="Disordered" evidence="1">
    <location>
        <begin position="102"/>
        <end position="123"/>
    </location>
</feature>
<reference evidence="3" key="1">
    <citation type="submission" date="2025-08" db="UniProtKB">
        <authorList>
            <consortium name="RefSeq"/>
        </authorList>
    </citation>
    <scope>IDENTIFICATION</scope>
    <source>
        <tissue evidence="3">Epidermis and Blubber</tissue>
    </source>
</reference>
<feature type="compositionally biased region" description="Basic and acidic residues" evidence="1">
    <location>
        <begin position="108"/>
        <end position="118"/>
    </location>
</feature>
<feature type="compositionally biased region" description="Basic residues" evidence="1">
    <location>
        <begin position="34"/>
        <end position="44"/>
    </location>
</feature>
<proteinExistence type="predicted"/>
<name>A0A8B8VM71_BALMU</name>
<feature type="region of interest" description="Disordered" evidence="1">
    <location>
        <begin position="1"/>
        <end position="64"/>
    </location>
</feature>
<gene>
    <name evidence="3" type="primary">LOC118883362</name>
</gene>
<sequence length="242" mass="25863">MARLRSSPEIWPGVPGQMGLAHPYKASTWDRSQRARMRSRRMRMRSLAVRSPTPPDPRPLGAPALRRPGAVGLCEQVRSSLAAHLPGGGLCGSQASEASLSSRGLSHGARDGKTEEFPRSASGEQASLFGGGLDLGSALLPRNSQPAAWPLPPLPRPGWAAGWTLARPCSHKNKPTPVFALSRKFAGGKTEYALTWPKFCRAVNNFKMGTRCEDTFVISKCPVKASTAEEASVTRPTSSPPG</sequence>
<evidence type="ECO:0000313" key="3">
    <source>
        <dbReference type="RefSeq" id="XP_036685978.1"/>
    </source>
</evidence>
<dbReference type="KEGG" id="bmus:118883362"/>
<dbReference type="AlphaFoldDB" id="A0A8B8VM71"/>
<dbReference type="Proteomes" id="UP000694857">
    <property type="component" value="Chromosome 17"/>
</dbReference>
<keyword evidence="2" id="KW-1185">Reference proteome</keyword>
<evidence type="ECO:0000256" key="1">
    <source>
        <dbReference type="SAM" id="MobiDB-lite"/>
    </source>
</evidence>
<evidence type="ECO:0000313" key="2">
    <source>
        <dbReference type="Proteomes" id="UP000694857"/>
    </source>
</evidence>